<keyword evidence="6" id="KW-0408">Iron</keyword>
<dbReference type="NCBIfam" id="TIGR02179">
    <property type="entry name" value="PorD_KorD"/>
    <property type="match status" value="1"/>
</dbReference>
<name>A0A497F1K8_9CREN</name>
<evidence type="ECO:0000313" key="9">
    <source>
        <dbReference type="EMBL" id="RLE53365.1"/>
    </source>
</evidence>
<dbReference type="PROSITE" id="PS00198">
    <property type="entry name" value="4FE4S_FER_1"/>
    <property type="match status" value="2"/>
</dbReference>
<reference evidence="9 10" key="1">
    <citation type="submission" date="2018-06" db="EMBL/GenBank/DDBJ databases">
        <title>Extensive metabolic versatility and redundancy in microbially diverse, dynamic hydrothermal sediments.</title>
        <authorList>
            <person name="Dombrowski N."/>
            <person name="Teske A."/>
            <person name="Baker B.J."/>
        </authorList>
    </citation>
    <scope>NUCLEOTIDE SEQUENCE [LARGE SCALE GENOMIC DNA]</scope>
    <source>
        <strain evidence="9">B20_G2</strain>
    </source>
</reference>
<sequence>MGNREEYPEIITISTKEIGSEPVAHWRVVKPVIKYETCIKCWVCVQYCPEGVIKESEKGPIIDYRFCKGCAICANECPVNAIKMVREV</sequence>
<dbReference type="GO" id="GO:0046872">
    <property type="term" value="F:metal ion binding"/>
    <property type="evidence" value="ECO:0007669"/>
    <property type="project" value="UniProtKB-KW"/>
</dbReference>
<evidence type="ECO:0000256" key="7">
    <source>
        <dbReference type="ARBA" id="ARBA00023014"/>
    </source>
</evidence>
<evidence type="ECO:0000256" key="4">
    <source>
        <dbReference type="ARBA" id="ARBA00022737"/>
    </source>
</evidence>
<comment type="cofactor">
    <cofactor evidence="1">
        <name>[4Fe-4S] cluster</name>
        <dbReference type="ChEBI" id="CHEBI:49883"/>
    </cofactor>
</comment>
<keyword evidence="7" id="KW-0411">Iron-sulfur</keyword>
<dbReference type="InterPro" id="IPR017900">
    <property type="entry name" value="4Fe4S_Fe_S_CS"/>
</dbReference>
<keyword evidence="4" id="KW-0677">Repeat</keyword>
<dbReference type="PANTHER" id="PTHR43724">
    <property type="entry name" value="PYRUVATE SYNTHASE SUBUNIT PORD"/>
    <property type="match status" value="1"/>
</dbReference>
<keyword evidence="3" id="KW-0479">Metal-binding</keyword>
<organism evidence="9 10">
    <name type="scientific">Thermoproteota archaeon</name>
    <dbReference type="NCBI Taxonomy" id="2056631"/>
    <lineage>
        <taxon>Archaea</taxon>
        <taxon>Thermoproteota</taxon>
    </lineage>
</organism>
<dbReference type="InterPro" id="IPR017896">
    <property type="entry name" value="4Fe4S_Fe-S-bd"/>
</dbReference>
<evidence type="ECO:0000259" key="8">
    <source>
        <dbReference type="PROSITE" id="PS51379"/>
    </source>
</evidence>
<evidence type="ECO:0000256" key="6">
    <source>
        <dbReference type="ARBA" id="ARBA00023004"/>
    </source>
</evidence>
<gene>
    <name evidence="9" type="ORF">DRJ26_03455</name>
</gene>
<dbReference type="GO" id="GO:0051539">
    <property type="term" value="F:4 iron, 4 sulfur cluster binding"/>
    <property type="evidence" value="ECO:0007669"/>
    <property type="project" value="UniProtKB-KW"/>
</dbReference>
<dbReference type="SUPFAM" id="SSF54862">
    <property type="entry name" value="4Fe-4S ferredoxins"/>
    <property type="match status" value="1"/>
</dbReference>
<comment type="caution">
    <text evidence="9">The sequence shown here is derived from an EMBL/GenBank/DDBJ whole genome shotgun (WGS) entry which is preliminary data.</text>
</comment>
<dbReference type="Pfam" id="PF14697">
    <property type="entry name" value="Fer4_21"/>
    <property type="match status" value="1"/>
</dbReference>
<evidence type="ECO:0000256" key="2">
    <source>
        <dbReference type="ARBA" id="ARBA00022485"/>
    </source>
</evidence>
<dbReference type="PROSITE" id="PS51379">
    <property type="entry name" value="4FE4S_FER_2"/>
    <property type="match status" value="2"/>
</dbReference>
<feature type="domain" description="4Fe-4S ferredoxin-type" evidence="8">
    <location>
        <begin position="58"/>
        <end position="87"/>
    </location>
</feature>
<evidence type="ECO:0000313" key="10">
    <source>
        <dbReference type="Proteomes" id="UP000269499"/>
    </source>
</evidence>
<accession>A0A497F1K8</accession>
<keyword evidence="2" id="KW-0004">4Fe-4S</keyword>
<dbReference type="InterPro" id="IPR011898">
    <property type="entry name" value="PorD_KorD"/>
</dbReference>
<evidence type="ECO:0000256" key="1">
    <source>
        <dbReference type="ARBA" id="ARBA00001966"/>
    </source>
</evidence>
<dbReference type="AlphaFoldDB" id="A0A497F1K8"/>
<dbReference type="EMBL" id="QMRA01000070">
    <property type="protein sequence ID" value="RLE53365.1"/>
    <property type="molecule type" value="Genomic_DNA"/>
</dbReference>
<dbReference type="Gene3D" id="3.30.70.20">
    <property type="match status" value="1"/>
</dbReference>
<evidence type="ECO:0000256" key="5">
    <source>
        <dbReference type="ARBA" id="ARBA00022982"/>
    </source>
</evidence>
<dbReference type="Proteomes" id="UP000269499">
    <property type="component" value="Unassembled WGS sequence"/>
</dbReference>
<dbReference type="GO" id="GO:0016625">
    <property type="term" value="F:oxidoreductase activity, acting on the aldehyde or oxo group of donors, iron-sulfur protein as acceptor"/>
    <property type="evidence" value="ECO:0007669"/>
    <property type="project" value="InterPro"/>
</dbReference>
<protein>
    <submittedName>
        <fullName evidence="9">Ferredoxin</fullName>
    </submittedName>
</protein>
<evidence type="ECO:0000256" key="3">
    <source>
        <dbReference type="ARBA" id="ARBA00022723"/>
    </source>
</evidence>
<keyword evidence="5" id="KW-0249">Electron transport</keyword>
<dbReference type="PANTHER" id="PTHR43724:SF1">
    <property type="entry name" value="PYRUVATE SYNTHASE SUBUNIT PORD"/>
    <property type="match status" value="1"/>
</dbReference>
<keyword evidence="5" id="KW-0813">Transport</keyword>
<feature type="domain" description="4Fe-4S ferredoxin-type" evidence="8">
    <location>
        <begin position="29"/>
        <end position="57"/>
    </location>
</feature>
<proteinExistence type="predicted"/>